<sequence length="66" mass="7438">MVLLLGDLTIIPPILILKPLLLRLLVVLVWFLPRRLASRVNICVAMVFGLLQPIQHTMTQHRASTA</sequence>
<keyword evidence="1" id="KW-1133">Transmembrane helix</keyword>
<organism evidence="2 3">
    <name type="scientific">Faecalibacterium prausnitzii SL3/3</name>
    <dbReference type="NCBI Taxonomy" id="657322"/>
    <lineage>
        <taxon>Bacteria</taxon>
        <taxon>Bacillati</taxon>
        <taxon>Bacillota</taxon>
        <taxon>Clostridia</taxon>
        <taxon>Eubacteriales</taxon>
        <taxon>Oscillospiraceae</taxon>
        <taxon>Faecalibacterium</taxon>
    </lineage>
</organism>
<keyword evidence="1" id="KW-0812">Transmembrane</keyword>
<accession>D4KC23</accession>
<dbReference type="AlphaFoldDB" id="D4KC23"/>
<dbReference type="HOGENOM" id="CLU_2824756_0_0_9"/>
<reference evidence="2 3" key="2">
    <citation type="submission" date="2010-03" db="EMBL/GenBank/DDBJ databases">
        <authorList>
            <person name="Pajon A."/>
        </authorList>
    </citation>
    <scope>NUCLEOTIDE SEQUENCE [LARGE SCALE GENOMIC DNA]</scope>
    <source>
        <strain evidence="2 3">SL3/3</strain>
    </source>
</reference>
<name>D4KC23_9FIRM</name>
<dbReference type="KEGG" id="fpa:FPR_21940"/>
<dbReference type="Proteomes" id="UP000007059">
    <property type="component" value="Chromosome"/>
</dbReference>
<keyword evidence="1" id="KW-0472">Membrane</keyword>
<reference evidence="2 3" key="1">
    <citation type="submission" date="2010-03" db="EMBL/GenBank/DDBJ databases">
        <title>The genome sequence of Faecalibacterium prausnitzii SL3/3.</title>
        <authorList>
            <consortium name="metaHIT consortium -- http://www.metahit.eu/"/>
            <person name="Pajon A."/>
            <person name="Turner K."/>
            <person name="Parkhill J."/>
            <person name="Duncan S."/>
            <person name="Flint H."/>
        </authorList>
    </citation>
    <scope>NUCLEOTIDE SEQUENCE [LARGE SCALE GENOMIC DNA]</scope>
    <source>
        <strain evidence="2 3">SL3/3</strain>
    </source>
</reference>
<gene>
    <name evidence="2" type="ORF">FPR_21940</name>
</gene>
<evidence type="ECO:0000313" key="3">
    <source>
        <dbReference type="Proteomes" id="UP000007059"/>
    </source>
</evidence>
<dbReference type="EMBL" id="FP929046">
    <property type="protein sequence ID" value="CBL02386.1"/>
    <property type="molecule type" value="Genomic_DNA"/>
</dbReference>
<proteinExistence type="predicted"/>
<protein>
    <submittedName>
        <fullName evidence="2">Uncharacterized protein</fullName>
    </submittedName>
</protein>
<evidence type="ECO:0000256" key="1">
    <source>
        <dbReference type="SAM" id="Phobius"/>
    </source>
</evidence>
<evidence type="ECO:0000313" key="2">
    <source>
        <dbReference type="EMBL" id="CBL02386.1"/>
    </source>
</evidence>
<feature type="transmembrane region" description="Helical" evidence="1">
    <location>
        <begin position="12"/>
        <end position="32"/>
    </location>
</feature>